<dbReference type="EMBL" id="CP138899">
    <property type="protein sequence ID" value="WPK27493.1"/>
    <property type="molecule type" value="Genomic_DNA"/>
</dbReference>
<dbReference type="PANTHER" id="PTHR31285:SF0">
    <property type="entry name" value="NICOTINAMIDE MONONUCLEOTIDE ADENYLYLTRANSFERASE"/>
    <property type="match status" value="1"/>
</dbReference>
<comment type="pathway">
    <text evidence="1">Cofactor biosynthesis; NAD(+) biosynthesis.</text>
</comment>
<dbReference type="PANTHER" id="PTHR31285">
    <property type="entry name" value="NICOTINAMIDE MONONUCLEOTIDE ADENYLYLTRANSFERASE"/>
    <property type="match status" value="1"/>
</dbReference>
<accession>A0AAX4HGH2</accession>
<keyword evidence="3" id="KW-0808">Transferase</keyword>
<dbReference type="GeneID" id="88175942"/>
<dbReference type="SUPFAM" id="SSF52374">
    <property type="entry name" value="Nucleotidylyl transferase"/>
    <property type="match status" value="1"/>
</dbReference>
<keyword evidence="2" id="KW-0662">Pyridine nucleotide biosynthesis</keyword>
<dbReference type="GO" id="GO:0005524">
    <property type="term" value="F:ATP binding"/>
    <property type="evidence" value="ECO:0007669"/>
    <property type="project" value="UniProtKB-KW"/>
</dbReference>
<protein>
    <recommendedName>
        <fullName evidence="11">Nicotinamide-nucleotide adenylyltransferase</fullName>
    </recommendedName>
</protein>
<dbReference type="RefSeq" id="XP_062879871.1">
    <property type="nucleotide sequence ID" value="XM_063023801.1"/>
</dbReference>
<evidence type="ECO:0000313" key="9">
    <source>
        <dbReference type="EMBL" id="WPK27493.1"/>
    </source>
</evidence>
<name>A0AAX4HGH2_9ASCO</name>
<keyword evidence="4" id="KW-0548">Nucleotidyltransferase</keyword>
<dbReference type="GO" id="GO:0000309">
    <property type="term" value="F:nicotinamide-nucleotide adenylyltransferase activity"/>
    <property type="evidence" value="ECO:0007669"/>
    <property type="project" value="UniProtKB-EC"/>
</dbReference>
<evidence type="ECO:0000256" key="2">
    <source>
        <dbReference type="ARBA" id="ARBA00022642"/>
    </source>
</evidence>
<keyword evidence="5" id="KW-0547">Nucleotide-binding</keyword>
<evidence type="ECO:0000256" key="3">
    <source>
        <dbReference type="ARBA" id="ARBA00022679"/>
    </source>
</evidence>
<dbReference type="Proteomes" id="UP001338582">
    <property type="component" value="Chromosome 6"/>
</dbReference>
<proteinExistence type="predicted"/>
<evidence type="ECO:0000256" key="4">
    <source>
        <dbReference type="ARBA" id="ARBA00022695"/>
    </source>
</evidence>
<dbReference type="GO" id="GO:0005737">
    <property type="term" value="C:cytoplasm"/>
    <property type="evidence" value="ECO:0007669"/>
    <property type="project" value="TreeGrafter"/>
</dbReference>
<sequence length="290" mass="32511">MNFSQKLKEFLSSEKSFAVVYSSLSASRIVTEKTSRLVVLDSSFNPPHLGHWSLAEKALKFNYSTNSDPQIAQVDAIDLDVPIEPSKNVVGDKNSASALLLLLSVKNADKANLTPAPFEHRLEMMYLMAQKWHQVTKGDVSIGITSHAKFVDKLVAILEQLPHPAKLTFAVGYDTLVRILDQKYYLPDRLLDSLCEFMNTSDIFCLTRADDPDSSVQQLQFVDDLGRGHFAHIPKSWALSIHILNVPGLKISLVSSSQIRRDYAEGRNSEKDSILAEVDNYILKNKLYTE</sequence>
<dbReference type="GO" id="GO:0009435">
    <property type="term" value="P:NAD+ biosynthetic process"/>
    <property type="evidence" value="ECO:0007669"/>
    <property type="project" value="InterPro"/>
</dbReference>
<dbReference type="CDD" id="cd02165">
    <property type="entry name" value="NMNAT"/>
    <property type="match status" value="1"/>
</dbReference>
<dbReference type="GO" id="GO:0005634">
    <property type="term" value="C:nucleus"/>
    <property type="evidence" value="ECO:0007669"/>
    <property type="project" value="TreeGrafter"/>
</dbReference>
<dbReference type="AlphaFoldDB" id="A0AAX4HGH2"/>
<keyword evidence="6" id="KW-0067">ATP-binding</keyword>
<evidence type="ECO:0000256" key="6">
    <source>
        <dbReference type="ARBA" id="ARBA00022840"/>
    </source>
</evidence>
<evidence type="ECO:0000256" key="5">
    <source>
        <dbReference type="ARBA" id="ARBA00022741"/>
    </source>
</evidence>
<evidence type="ECO:0000256" key="1">
    <source>
        <dbReference type="ARBA" id="ARBA00004790"/>
    </source>
</evidence>
<evidence type="ECO:0008006" key="11">
    <source>
        <dbReference type="Google" id="ProtNLM"/>
    </source>
</evidence>
<evidence type="ECO:0000256" key="7">
    <source>
        <dbReference type="ARBA" id="ARBA00023027"/>
    </source>
</evidence>
<gene>
    <name evidence="9" type="ORF">PUMCH_004882</name>
</gene>
<dbReference type="InterPro" id="IPR014729">
    <property type="entry name" value="Rossmann-like_a/b/a_fold"/>
</dbReference>
<evidence type="ECO:0000256" key="8">
    <source>
        <dbReference type="ARBA" id="ARBA00049001"/>
    </source>
</evidence>
<evidence type="ECO:0000313" key="10">
    <source>
        <dbReference type="Proteomes" id="UP001338582"/>
    </source>
</evidence>
<organism evidence="9 10">
    <name type="scientific">Australozyma saopauloensis</name>
    <dbReference type="NCBI Taxonomy" id="291208"/>
    <lineage>
        <taxon>Eukaryota</taxon>
        <taxon>Fungi</taxon>
        <taxon>Dikarya</taxon>
        <taxon>Ascomycota</taxon>
        <taxon>Saccharomycotina</taxon>
        <taxon>Pichiomycetes</taxon>
        <taxon>Metschnikowiaceae</taxon>
        <taxon>Australozyma</taxon>
    </lineage>
</organism>
<comment type="catalytic activity">
    <reaction evidence="8">
        <text>beta-nicotinamide D-ribonucleotide + ATP + H(+) = diphosphate + NAD(+)</text>
        <dbReference type="Rhea" id="RHEA:21360"/>
        <dbReference type="ChEBI" id="CHEBI:14649"/>
        <dbReference type="ChEBI" id="CHEBI:15378"/>
        <dbReference type="ChEBI" id="CHEBI:30616"/>
        <dbReference type="ChEBI" id="CHEBI:33019"/>
        <dbReference type="ChEBI" id="CHEBI:57540"/>
        <dbReference type="EC" id="2.7.7.1"/>
    </reaction>
</comment>
<keyword evidence="7" id="KW-0520">NAD</keyword>
<dbReference type="Gene3D" id="3.40.50.620">
    <property type="entry name" value="HUPs"/>
    <property type="match status" value="1"/>
</dbReference>
<dbReference type="InterPro" id="IPR005248">
    <property type="entry name" value="NadD/NMNAT"/>
</dbReference>
<keyword evidence="10" id="KW-1185">Reference proteome</keyword>
<dbReference type="KEGG" id="asau:88175942"/>
<reference evidence="9 10" key="1">
    <citation type="submission" date="2023-10" db="EMBL/GenBank/DDBJ databases">
        <title>Draft Genome Sequence of Candida saopaulonensis from a very Premature Infant with Sepsis.</title>
        <authorList>
            <person name="Ning Y."/>
            <person name="Dai R."/>
            <person name="Xiao M."/>
            <person name="Xu Y."/>
            <person name="Yan Q."/>
            <person name="Zhang L."/>
        </authorList>
    </citation>
    <scope>NUCLEOTIDE SEQUENCE [LARGE SCALE GENOMIC DNA]</scope>
    <source>
        <strain evidence="9 10">19XY460</strain>
    </source>
</reference>
<dbReference type="GO" id="GO:0016887">
    <property type="term" value="F:ATP hydrolysis activity"/>
    <property type="evidence" value="ECO:0007669"/>
    <property type="project" value="TreeGrafter"/>
</dbReference>